<dbReference type="Gramene" id="HORVU.MOREX.r3.5HG0533100.1">
    <property type="protein sequence ID" value="HORVU.MOREX.r3.5HG0533100.1.CDS1"/>
    <property type="gene ID" value="HORVU.MOREX.r3.5HG0533100"/>
</dbReference>
<dbReference type="PANTHER" id="PTHR31672">
    <property type="entry name" value="BNACNNG10540D PROTEIN"/>
    <property type="match status" value="1"/>
</dbReference>
<keyword evidence="3" id="KW-1185">Reference proteome</keyword>
<accession>A0A8I6YXD7</accession>
<dbReference type="SMART" id="SM00256">
    <property type="entry name" value="FBOX"/>
    <property type="match status" value="1"/>
</dbReference>
<reference evidence="2" key="3">
    <citation type="submission" date="2022-01" db="UniProtKB">
        <authorList>
            <consortium name="EnsemblPlants"/>
        </authorList>
    </citation>
    <scope>IDENTIFICATION</scope>
    <source>
        <strain evidence="2">subsp. vulgare</strain>
    </source>
</reference>
<dbReference type="InterPro" id="IPR036047">
    <property type="entry name" value="F-box-like_dom_sf"/>
</dbReference>
<dbReference type="Proteomes" id="UP000011116">
    <property type="component" value="Chromosome 5H"/>
</dbReference>
<proteinExistence type="predicted"/>
<dbReference type="EnsemblPlants" id="HORVU.MOREX.r3.5HG0533100.1">
    <property type="protein sequence ID" value="HORVU.MOREX.r3.5HG0533100.1.CDS1"/>
    <property type="gene ID" value="HORVU.MOREX.r3.5HG0533100"/>
</dbReference>
<dbReference type="PANTHER" id="PTHR31672:SF13">
    <property type="entry name" value="F-BOX PROTEIN CPR30-LIKE"/>
    <property type="match status" value="1"/>
</dbReference>
<dbReference type="Gramene" id="HORVU.MOREX.r2.5HG0443440.1">
    <property type="protein sequence ID" value="HORVU.MOREX.r2.5HG0443440.1.CDS.1"/>
    <property type="gene ID" value="HORVU.MOREX.r2.5HG0443440"/>
</dbReference>
<reference evidence="2" key="2">
    <citation type="submission" date="2020-10" db="EMBL/GenBank/DDBJ databases">
        <authorList>
            <person name="Scholz U."/>
            <person name="Mascher M."/>
            <person name="Fiebig A."/>
        </authorList>
    </citation>
    <scope>NUCLEOTIDE SEQUENCE [LARGE SCALE GENOMIC DNA]</scope>
    <source>
        <strain evidence="2">cv. Morex</strain>
    </source>
</reference>
<dbReference type="AlphaFoldDB" id="A0A8I6YXD7"/>
<evidence type="ECO:0000313" key="3">
    <source>
        <dbReference type="Proteomes" id="UP000011116"/>
    </source>
</evidence>
<evidence type="ECO:0000259" key="1">
    <source>
        <dbReference type="SMART" id="SM00256"/>
    </source>
</evidence>
<dbReference type="InterPro" id="IPR001810">
    <property type="entry name" value="F-box_dom"/>
</dbReference>
<dbReference type="NCBIfam" id="TIGR01640">
    <property type="entry name" value="F_box_assoc_1"/>
    <property type="match status" value="1"/>
</dbReference>
<dbReference type="SUPFAM" id="SSF81383">
    <property type="entry name" value="F-box domain"/>
    <property type="match status" value="1"/>
</dbReference>
<dbReference type="InterPro" id="IPR017451">
    <property type="entry name" value="F-box-assoc_interact_dom"/>
</dbReference>
<dbReference type="InterPro" id="IPR050796">
    <property type="entry name" value="SCF_F-box_component"/>
</dbReference>
<feature type="domain" description="F-box" evidence="1">
    <location>
        <begin position="8"/>
        <end position="48"/>
    </location>
</feature>
<protein>
    <recommendedName>
        <fullName evidence="1">F-box domain-containing protein</fullName>
    </recommendedName>
</protein>
<name>A0A8I6YXD7_HORVV</name>
<organism evidence="2 3">
    <name type="scientific">Hordeum vulgare subsp. vulgare</name>
    <name type="common">Domesticated barley</name>
    <dbReference type="NCBI Taxonomy" id="112509"/>
    <lineage>
        <taxon>Eukaryota</taxon>
        <taxon>Viridiplantae</taxon>
        <taxon>Streptophyta</taxon>
        <taxon>Embryophyta</taxon>
        <taxon>Tracheophyta</taxon>
        <taxon>Spermatophyta</taxon>
        <taxon>Magnoliopsida</taxon>
        <taxon>Liliopsida</taxon>
        <taxon>Poales</taxon>
        <taxon>Poaceae</taxon>
        <taxon>BOP clade</taxon>
        <taxon>Pooideae</taxon>
        <taxon>Triticodae</taxon>
        <taxon>Triticeae</taxon>
        <taxon>Hordeinae</taxon>
        <taxon>Hordeum</taxon>
    </lineage>
</organism>
<reference evidence="3" key="1">
    <citation type="journal article" date="2012" name="Nature">
        <title>A physical, genetic and functional sequence assembly of the barley genome.</title>
        <authorList>
            <consortium name="The International Barley Genome Sequencing Consortium"/>
            <person name="Mayer K.F."/>
            <person name="Waugh R."/>
            <person name="Brown J.W."/>
            <person name="Schulman A."/>
            <person name="Langridge P."/>
            <person name="Platzer M."/>
            <person name="Fincher G.B."/>
            <person name="Muehlbauer G.J."/>
            <person name="Sato K."/>
            <person name="Close T.J."/>
            <person name="Wise R.P."/>
            <person name="Stein N."/>
        </authorList>
    </citation>
    <scope>NUCLEOTIDE SEQUENCE [LARGE SCALE GENOMIC DNA]</scope>
    <source>
        <strain evidence="3">cv. Morex</strain>
    </source>
</reference>
<dbReference type="InterPro" id="IPR013187">
    <property type="entry name" value="F-box-assoc_dom_typ3"/>
</dbReference>
<dbReference type="Pfam" id="PF00646">
    <property type="entry name" value="F-box"/>
    <property type="match status" value="1"/>
</dbReference>
<dbReference type="Pfam" id="PF08268">
    <property type="entry name" value="FBA_3"/>
    <property type="match status" value="1"/>
</dbReference>
<evidence type="ECO:0000313" key="2">
    <source>
        <dbReference type="EnsemblPlants" id="HORVU.MOREX.r3.5HG0533100.1.CDS1"/>
    </source>
</evidence>
<sequence length="370" mass="42090">MEPQCPVLPDDVIEDIFTRLPANLAFRCRILSRDWAAALSSDDFIHRHRRAANRNSSPRFFRFQSSSTIHTAKALAGSPARPDGVVLLPPVTPSLGCVPKIITQHCLGLVLLDVYHHEGSRCVYNPSTGHIALLPPSHWTEGRLLPAQRRYESFGLGYDARSHKHKVVRIYYRGDRAPALIQVYVLDDEGFWRAPAAIGRPQATKPPGWVSEYEPSVFAQGHIHWMAQKHKPMHDWHWRETRRGLIVSFSVAHEAFGVVPLPPRVDYLCDYRLTELDGRLCLFRPIVNRFWNVLLPYDVWELRDHEAGTWELRCRIDPNKTSPEVARFIRSSKASPVAAMDDGRRILFMEVNGQSAACYSSDRQHGAPAL</sequence>